<reference evidence="6" key="1">
    <citation type="submission" date="2021-02" db="EMBL/GenBank/DDBJ databases">
        <authorList>
            <person name="Nowell W R."/>
        </authorList>
    </citation>
    <scope>NUCLEOTIDE SEQUENCE</scope>
</reference>
<dbReference type="InterPro" id="IPR017853">
    <property type="entry name" value="GH"/>
</dbReference>
<evidence type="ECO:0000313" key="6">
    <source>
        <dbReference type="EMBL" id="CAF1580730.1"/>
    </source>
</evidence>
<dbReference type="EMBL" id="CAJNOV010015886">
    <property type="protein sequence ID" value="CAF1580730.1"/>
    <property type="molecule type" value="Genomic_DNA"/>
</dbReference>
<feature type="non-terminal residue" evidence="6">
    <location>
        <position position="206"/>
    </location>
</feature>
<comment type="similarity">
    <text evidence="1">Belongs to the glycosyl hydrolase 35 family.</text>
</comment>
<evidence type="ECO:0000256" key="4">
    <source>
        <dbReference type="SAM" id="SignalP"/>
    </source>
</evidence>
<dbReference type="AlphaFoldDB" id="A0A815Z6A7"/>
<evidence type="ECO:0000313" key="7">
    <source>
        <dbReference type="EMBL" id="CAF5084727.1"/>
    </source>
</evidence>
<dbReference type="Pfam" id="PF01301">
    <property type="entry name" value="Glyco_hydro_35"/>
    <property type="match status" value="1"/>
</dbReference>
<dbReference type="GO" id="GO:0004553">
    <property type="term" value="F:hydrolase activity, hydrolyzing O-glycosyl compounds"/>
    <property type="evidence" value="ECO:0007669"/>
    <property type="project" value="InterPro"/>
</dbReference>
<dbReference type="PRINTS" id="PR00742">
    <property type="entry name" value="GLHYDRLASE35"/>
</dbReference>
<keyword evidence="2" id="KW-0378">Hydrolase</keyword>
<comment type="caution">
    <text evidence="6">The sequence shown here is derived from an EMBL/GenBank/DDBJ whole genome shotgun (WGS) entry which is preliminary data.</text>
</comment>
<name>A0A815Z6A7_9BILA</name>
<keyword evidence="4" id="KW-0732">Signal</keyword>
<evidence type="ECO:0000259" key="5">
    <source>
        <dbReference type="Pfam" id="PF01301"/>
    </source>
</evidence>
<organism evidence="6 8">
    <name type="scientific">Rotaria magnacalcarata</name>
    <dbReference type="NCBI Taxonomy" id="392030"/>
    <lineage>
        <taxon>Eukaryota</taxon>
        <taxon>Metazoa</taxon>
        <taxon>Spiralia</taxon>
        <taxon>Gnathifera</taxon>
        <taxon>Rotifera</taxon>
        <taxon>Eurotatoria</taxon>
        <taxon>Bdelloidea</taxon>
        <taxon>Philodinida</taxon>
        <taxon>Philodinidae</taxon>
        <taxon>Rotaria</taxon>
    </lineage>
</organism>
<dbReference type="EMBL" id="CAJOBH010234502">
    <property type="protein sequence ID" value="CAF5084727.1"/>
    <property type="molecule type" value="Genomic_DNA"/>
</dbReference>
<evidence type="ECO:0000256" key="3">
    <source>
        <dbReference type="ARBA" id="ARBA00023295"/>
    </source>
</evidence>
<feature type="chain" id="PRO_5035688251" description="Glycoside hydrolase 35 catalytic domain-containing protein" evidence="4">
    <location>
        <begin position="21"/>
        <end position="206"/>
    </location>
</feature>
<dbReference type="PROSITE" id="PS01182">
    <property type="entry name" value="GLYCOSYL_HYDROL_F35"/>
    <property type="match status" value="1"/>
</dbReference>
<dbReference type="SUPFAM" id="SSF51445">
    <property type="entry name" value="(Trans)glycosidases"/>
    <property type="match status" value="1"/>
</dbReference>
<dbReference type="Proteomes" id="UP000663855">
    <property type="component" value="Unassembled WGS sequence"/>
</dbReference>
<dbReference type="Proteomes" id="UP000681967">
    <property type="component" value="Unassembled WGS sequence"/>
</dbReference>
<proteinExistence type="inferred from homology"/>
<dbReference type="InterPro" id="IPR001944">
    <property type="entry name" value="Glycoside_Hdrlase_35"/>
</dbReference>
<evidence type="ECO:0000256" key="2">
    <source>
        <dbReference type="ARBA" id="ARBA00022801"/>
    </source>
</evidence>
<dbReference type="InterPro" id="IPR019801">
    <property type="entry name" value="Glyco_hydro_35_CS"/>
</dbReference>
<feature type="signal peptide" evidence="4">
    <location>
        <begin position="1"/>
        <end position="20"/>
    </location>
</feature>
<evidence type="ECO:0000256" key="1">
    <source>
        <dbReference type="ARBA" id="ARBA00009809"/>
    </source>
</evidence>
<sequence>MHSSLLLAYLCLGFFTNVFTSPITYEDVRGTPYTVSYDHRAITINGVRTMLISGAIHYPRSTPGMWPYIMKMAKNQGLNTVQTYVFWNIHEQKPGVLDFTGRANLSQFLQDAADAGLFVNLRIGPYVCAEWNYGGLPAWLNQIPNMSFRSSNEAWKTAMKTFTMQIVEYVNPYLAKNGGPIILAQIENEYNGNDQAYVDWCGSLVT</sequence>
<dbReference type="PANTHER" id="PTHR23421">
    <property type="entry name" value="BETA-GALACTOSIDASE RELATED"/>
    <property type="match status" value="1"/>
</dbReference>
<gene>
    <name evidence="7" type="ORF">BYL167_LOCUS62376</name>
    <name evidence="6" type="ORF">CJN711_LOCUS32946</name>
</gene>
<dbReference type="InterPro" id="IPR031330">
    <property type="entry name" value="Gly_Hdrlase_35_cat"/>
</dbReference>
<dbReference type="Gene3D" id="3.20.20.80">
    <property type="entry name" value="Glycosidases"/>
    <property type="match status" value="1"/>
</dbReference>
<protein>
    <recommendedName>
        <fullName evidence="5">Glycoside hydrolase 35 catalytic domain-containing protein</fullName>
    </recommendedName>
</protein>
<accession>A0A815Z6A7</accession>
<keyword evidence="3" id="KW-0326">Glycosidase</keyword>
<feature type="domain" description="Glycoside hydrolase 35 catalytic" evidence="5">
    <location>
        <begin position="42"/>
        <end position="201"/>
    </location>
</feature>
<evidence type="ECO:0000313" key="8">
    <source>
        <dbReference type="Proteomes" id="UP000663855"/>
    </source>
</evidence>
<dbReference type="GO" id="GO:0005975">
    <property type="term" value="P:carbohydrate metabolic process"/>
    <property type="evidence" value="ECO:0007669"/>
    <property type="project" value="InterPro"/>
</dbReference>